<organism evidence="11 12">
    <name type="scientific">Thermatribacter velox</name>
    <dbReference type="NCBI Taxonomy" id="3039681"/>
    <lineage>
        <taxon>Bacteria</taxon>
        <taxon>Pseudomonadati</taxon>
        <taxon>Atribacterota</taxon>
        <taxon>Atribacteria</taxon>
        <taxon>Atribacterales</taxon>
        <taxon>Thermatribacteraceae</taxon>
        <taxon>Thermatribacter</taxon>
    </lineage>
</organism>
<evidence type="ECO:0000313" key="11">
    <source>
        <dbReference type="EMBL" id="WZL75202.1"/>
    </source>
</evidence>
<evidence type="ECO:0000256" key="6">
    <source>
        <dbReference type="ARBA" id="ARBA00023209"/>
    </source>
</evidence>
<dbReference type="InterPro" id="IPR012281">
    <property type="entry name" value="Phospholipid_synth_PlsX-like"/>
</dbReference>
<proteinExistence type="inferred from homology"/>
<dbReference type="PANTHER" id="PTHR30100:SF1">
    <property type="entry name" value="PHOSPHATE ACYLTRANSFERASE"/>
    <property type="match status" value="1"/>
</dbReference>
<evidence type="ECO:0000256" key="1">
    <source>
        <dbReference type="ARBA" id="ARBA00001232"/>
    </source>
</evidence>
<evidence type="ECO:0000256" key="3">
    <source>
        <dbReference type="ARBA" id="ARBA00022516"/>
    </source>
</evidence>
<dbReference type="Pfam" id="PF02504">
    <property type="entry name" value="FA_synthesis"/>
    <property type="match status" value="1"/>
</dbReference>
<dbReference type="Gene3D" id="3.40.718.10">
    <property type="entry name" value="Isopropylmalate Dehydrogenase"/>
    <property type="match status" value="1"/>
</dbReference>
<comment type="subcellular location">
    <subcellularLocation>
        <location evidence="10">Cytoplasm</location>
    </subcellularLocation>
    <text evidence="10">Associated with the membrane possibly through PlsY.</text>
</comment>
<dbReference type="RefSeq" id="WP_369017348.1">
    <property type="nucleotide sequence ID" value="NZ_CP121689.1"/>
</dbReference>
<evidence type="ECO:0000313" key="12">
    <source>
        <dbReference type="Proteomes" id="UP001461341"/>
    </source>
</evidence>
<evidence type="ECO:0000256" key="8">
    <source>
        <dbReference type="ARBA" id="ARBA00024069"/>
    </source>
</evidence>
<evidence type="ECO:0000256" key="10">
    <source>
        <dbReference type="HAMAP-Rule" id="MF_00019"/>
    </source>
</evidence>
<reference evidence="11 12" key="1">
    <citation type="submission" date="2023-03" db="EMBL/GenBank/DDBJ databases">
        <title>Novel Species.</title>
        <authorList>
            <person name="Ma S."/>
        </authorList>
    </citation>
    <scope>NUCLEOTIDE SEQUENCE [LARGE SCALE GENOMIC DNA]</scope>
    <source>
        <strain evidence="11 12">B11</strain>
    </source>
</reference>
<keyword evidence="7 10" id="KW-1208">Phospholipid metabolism</keyword>
<dbReference type="HAMAP" id="MF_00019">
    <property type="entry name" value="PlsX"/>
    <property type="match status" value="1"/>
</dbReference>
<comment type="catalytic activity">
    <reaction evidence="1 10">
        <text>a fatty acyl-[ACP] + phosphate = an acyl phosphate + holo-[ACP]</text>
        <dbReference type="Rhea" id="RHEA:42292"/>
        <dbReference type="Rhea" id="RHEA-COMP:9685"/>
        <dbReference type="Rhea" id="RHEA-COMP:14125"/>
        <dbReference type="ChEBI" id="CHEBI:43474"/>
        <dbReference type="ChEBI" id="CHEBI:59918"/>
        <dbReference type="ChEBI" id="CHEBI:64479"/>
        <dbReference type="ChEBI" id="CHEBI:138651"/>
        <dbReference type="EC" id="2.3.1.274"/>
    </reaction>
</comment>
<sequence length="333" mass="36451">MKIAIDAWGGDFAPHEILKGVKESYTEDCSLILVGPREQLIRLYSEYQMDEARFPIENAPQIIAMDENPTEAVRKKPLSSICRGIQLLAEKKVDAFVSAGSTGAVMAAAWLGLERIAGVERPAIVTSIPNSRAYTLLLDVGANVDCKPRHLLHFAVMGAEYAKITLGLDNPKVGLLSIGEEENKGNELSKAAYKLLKSREHMLNFDFIGNVEGYNIVDGKADVVVCDGFTGNALLKFGEGIIELIFKIIRENVTEPALVMRIKETWKAFDWSEYGGAPLLGVEGVCLICHGKTRAKGIKSAILKAKELVENGIVPAIRERLSRLNTEEARGAK</sequence>
<dbReference type="EMBL" id="CP121689">
    <property type="protein sequence ID" value="WZL75202.1"/>
    <property type="molecule type" value="Genomic_DNA"/>
</dbReference>
<comment type="subunit">
    <text evidence="9 10">Homodimer. Probably interacts with PlsY.</text>
</comment>
<comment type="function">
    <text evidence="10">Catalyzes the reversible formation of acyl-phosphate (acyl-PO(4)) from acyl-[acyl-carrier-protein] (acyl-ACP). This enzyme utilizes acyl-ACP as fatty acyl donor, but not acyl-CoA.</text>
</comment>
<name>A0ABZ2Y8J9_9BACT</name>
<dbReference type="InterPro" id="IPR003664">
    <property type="entry name" value="FA_synthesis"/>
</dbReference>
<dbReference type="Proteomes" id="UP001461341">
    <property type="component" value="Chromosome"/>
</dbReference>
<dbReference type="GO" id="GO:0043811">
    <property type="term" value="F:phosphate:acyl-[acyl carrier protein] acyltransferase activity"/>
    <property type="evidence" value="ECO:0007669"/>
    <property type="project" value="UniProtKB-EC"/>
</dbReference>
<evidence type="ECO:0000256" key="2">
    <source>
        <dbReference type="ARBA" id="ARBA00022490"/>
    </source>
</evidence>
<keyword evidence="2 10" id="KW-0963">Cytoplasm</keyword>
<accession>A0ABZ2Y8J9</accession>
<dbReference type="SUPFAM" id="SSF53659">
    <property type="entry name" value="Isocitrate/Isopropylmalate dehydrogenase-like"/>
    <property type="match status" value="1"/>
</dbReference>
<comment type="similarity">
    <text evidence="10">Belongs to the PlsX family.</text>
</comment>
<keyword evidence="12" id="KW-1185">Reference proteome</keyword>
<keyword evidence="6 10" id="KW-0594">Phospholipid biosynthesis</keyword>
<protein>
    <recommendedName>
        <fullName evidence="8 10">Phosphate acyltransferase</fullName>
        <ecNumber evidence="8 10">2.3.1.274</ecNumber>
    </recommendedName>
    <alternativeName>
        <fullName evidence="10">Acyl-ACP phosphotransacylase</fullName>
    </alternativeName>
    <alternativeName>
        <fullName evidence="10">Acyl-[acyl-carrier-protein]--phosphate acyltransferase</fullName>
    </alternativeName>
    <alternativeName>
        <fullName evidence="10">Phosphate-acyl-ACP acyltransferase</fullName>
    </alternativeName>
</protein>
<evidence type="ECO:0000256" key="9">
    <source>
        <dbReference type="ARBA" id="ARBA00046608"/>
    </source>
</evidence>
<dbReference type="EC" id="2.3.1.274" evidence="8 10"/>
<keyword evidence="4 10" id="KW-0808">Transferase</keyword>
<keyword evidence="5 10" id="KW-0443">Lipid metabolism</keyword>
<evidence type="ECO:0000256" key="7">
    <source>
        <dbReference type="ARBA" id="ARBA00023264"/>
    </source>
</evidence>
<gene>
    <name evidence="10 11" type="primary">plsX</name>
    <name evidence="11" type="ORF">QBE54_06245</name>
</gene>
<comment type="pathway">
    <text evidence="10">Lipid metabolism; phospholipid metabolism.</text>
</comment>
<keyword evidence="11" id="KW-0012">Acyltransferase</keyword>
<keyword evidence="3 10" id="KW-0444">Lipid biosynthesis</keyword>
<dbReference type="PANTHER" id="PTHR30100">
    <property type="entry name" value="FATTY ACID/PHOSPHOLIPID SYNTHESIS PROTEIN PLSX"/>
    <property type="match status" value="1"/>
</dbReference>
<evidence type="ECO:0000256" key="5">
    <source>
        <dbReference type="ARBA" id="ARBA00023098"/>
    </source>
</evidence>
<dbReference type="NCBIfam" id="TIGR00182">
    <property type="entry name" value="plsX"/>
    <property type="match status" value="1"/>
</dbReference>
<evidence type="ECO:0000256" key="4">
    <source>
        <dbReference type="ARBA" id="ARBA00022679"/>
    </source>
</evidence>
<dbReference type="PIRSF" id="PIRSF002465">
    <property type="entry name" value="Phsphlp_syn_PlsX"/>
    <property type="match status" value="1"/>
</dbReference>